<evidence type="ECO:0000313" key="3">
    <source>
        <dbReference type="Proteomes" id="UP000077755"/>
    </source>
</evidence>
<dbReference type="PANTHER" id="PTHR47389">
    <property type="entry name" value="OS09G0436400 PROTEIN"/>
    <property type="match status" value="1"/>
</dbReference>
<dbReference type="PANTHER" id="PTHR47389:SF4">
    <property type="entry name" value="OS09G0436400 PROTEIN"/>
    <property type="match status" value="1"/>
</dbReference>
<dbReference type="InterPro" id="IPR009003">
    <property type="entry name" value="Peptidase_S1_PA"/>
</dbReference>
<protein>
    <recommendedName>
        <fullName evidence="4">Peptidase S1 domain-containing protein</fullName>
    </recommendedName>
</protein>
<name>A0A164W566_DAUCS</name>
<evidence type="ECO:0000313" key="2">
    <source>
        <dbReference type="EMBL" id="WOH05541.1"/>
    </source>
</evidence>
<dbReference type="AlphaFoldDB" id="A0A164W566"/>
<dbReference type="EMBL" id="CP093348">
    <property type="protein sequence ID" value="WOH05541.1"/>
    <property type="molecule type" value="Genomic_DNA"/>
</dbReference>
<gene>
    <name evidence="1" type="ORF">DCAR_021339</name>
    <name evidence="2" type="ORF">DCAR_0624959</name>
</gene>
<organism evidence="1">
    <name type="scientific">Daucus carota subsp. sativus</name>
    <name type="common">Carrot</name>
    <dbReference type="NCBI Taxonomy" id="79200"/>
    <lineage>
        <taxon>Eukaryota</taxon>
        <taxon>Viridiplantae</taxon>
        <taxon>Streptophyta</taxon>
        <taxon>Embryophyta</taxon>
        <taxon>Tracheophyta</taxon>
        <taxon>Spermatophyta</taxon>
        <taxon>Magnoliopsida</taxon>
        <taxon>eudicotyledons</taxon>
        <taxon>Gunneridae</taxon>
        <taxon>Pentapetalae</taxon>
        <taxon>asterids</taxon>
        <taxon>campanulids</taxon>
        <taxon>Apiales</taxon>
        <taxon>Apiaceae</taxon>
        <taxon>Apioideae</taxon>
        <taxon>Scandiceae</taxon>
        <taxon>Daucinae</taxon>
        <taxon>Daucus</taxon>
        <taxon>Daucus sect. Daucus</taxon>
    </lineage>
</organism>
<proteinExistence type="predicted"/>
<reference evidence="2" key="2">
    <citation type="submission" date="2022-03" db="EMBL/GenBank/DDBJ databases">
        <title>Draft title - Genomic analysis of global carrot germplasm unveils the trajectory of domestication and the origin of high carotenoid orange carrot.</title>
        <authorList>
            <person name="Iorizzo M."/>
            <person name="Ellison S."/>
            <person name="Senalik D."/>
            <person name="Macko-Podgorni A."/>
            <person name="Grzebelus D."/>
            <person name="Bostan H."/>
            <person name="Rolling W."/>
            <person name="Curaba J."/>
            <person name="Simon P."/>
        </authorList>
    </citation>
    <scope>NUCLEOTIDE SEQUENCE</scope>
    <source>
        <tissue evidence="2">Leaf</tissue>
    </source>
</reference>
<evidence type="ECO:0008006" key="4">
    <source>
        <dbReference type="Google" id="ProtNLM"/>
    </source>
</evidence>
<sequence length="217" mass="24634">MVNDKHVNARVRAGLEEEWCSGFERCEDTAVWESNSTSTAARKAELFNTGVSEPCKNQCFAIGKMICRCWLLLVFNGRHFEKVDVALSDGPWIMDDSLFIHPTQPLPVDRSFQLRPHSNLFKIVPDDKVIALSRTKMNPHFFDIAVGHFSMKHPSINCNELFCVKGIDGNKYNGGPVINFSGEVIGIMSHGSSFLPSNIVSRWWKHYRTYRSDSVHD</sequence>
<evidence type="ECO:0000313" key="1">
    <source>
        <dbReference type="EMBL" id="KZM91296.1"/>
    </source>
</evidence>
<dbReference type="SUPFAM" id="SSF50494">
    <property type="entry name" value="Trypsin-like serine proteases"/>
    <property type="match status" value="1"/>
</dbReference>
<accession>A0A164W566</accession>
<dbReference type="EMBL" id="LNRQ01000006">
    <property type="protein sequence ID" value="KZM91296.1"/>
    <property type="molecule type" value="Genomic_DNA"/>
</dbReference>
<dbReference type="Gramene" id="KZM91296">
    <property type="protein sequence ID" value="KZM91296"/>
    <property type="gene ID" value="DCAR_021339"/>
</dbReference>
<dbReference type="STRING" id="79200.A0A164W566"/>
<dbReference type="Proteomes" id="UP000077755">
    <property type="component" value="Chromosome 6"/>
</dbReference>
<reference evidence="1" key="1">
    <citation type="journal article" date="2016" name="Nat. Genet.">
        <title>A high-quality carrot genome assembly provides new insights into carotenoid accumulation and asterid genome evolution.</title>
        <authorList>
            <person name="Iorizzo M."/>
            <person name="Ellison S."/>
            <person name="Senalik D."/>
            <person name="Zeng P."/>
            <person name="Satapoomin P."/>
            <person name="Huang J."/>
            <person name="Bowman M."/>
            <person name="Iovene M."/>
            <person name="Sanseverino W."/>
            <person name="Cavagnaro P."/>
            <person name="Yildiz M."/>
            <person name="Macko-Podgorni A."/>
            <person name="Moranska E."/>
            <person name="Grzebelus E."/>
            <person name="Grzebelus D."/>
            <person name="Ashrafi H."/>
            <person name="Zheng Z."/>
            <person name="Cheng S."/>
            <person name="Spooner D."/>
            <person name="Van Deynze A."/>
            <person name="Simon P."/>
        </authorList>
    </citation>
    <scope>NUCLEOTIDE SEQUENCE [LARGE SCALE GENOMIC DNA]</scope>
    <source>
        <tissue evidence="1">Leaf</tissue>
    </source>
</reference>
<keyword evidence="3" id="KW-1185">Reference proteome</keyword>